<evidence type="ECO:0008006" key="3">
    <source>
        <dbReference type="Google" id="ProtNLM"/>
    </source>
</evidence>
<evidence type="ECO:0000256" key="1">
    <source>
        <dbReference type="ARBA" id="ARBA00006987"/>
    </source>
</evidence>
<name>A0A679IJM3_VARPD</name>
<dbReference type="Pfam" id="PF03401">
    <property type="entry name" value="TctC"/>
    <property type="match status" value="1"/>
</dbReference>
<protein>
    <recommendedName>
        <fullName evidence="3">Tripartite tricarboxylate transporter family receptor</fullName>
    </recommendedName>
</protein>
<gene>
    <name evidence="2" type="ORF">VVAX_00604</name>
</gene>
<comment type="similarity">
    <text evidence="1">Belongs to the UPF0065 (bug) family.</text>
</comment>
<dbReference type="AlphaFoldDB" id="A0A679IJM3"/>
<dbReference type="Gene3D" id="3.40.190.150">
    <property type="entry name" value="Bordetella uptake gene, domain 1"/>
    <property type="match status" value="1"/>
</dbReference>
<reference evidence="2" key="1">
    <citation type="submission" date="2019-12" db="EMBL/GenBank/DDBJ databases">
        <authorList>
            <person name="Cremers G."/>
        </authorList>
    </citation>
    <scope>NUCLEOTIDE SEQUENCE</scope>
    <source>
        <strain evidence="2">Vvax</strain>
    </source>
</reference>
<dbReference type="InterPro" id="IPR042100">
    <property type="entry name" value="Bug_dom1"/>
</dbReference>
<dbReference type="InterPro" id="IPR005064">
    <property type="entry name" value="BUG"/>
</dbReference>
<dbReference type="RefSeq" id="WP_339088349.1">
    <property type="nucleotide sequence ID" value="NZ_LR743507.1"/>
</dbReference>
<dbReference type="PANTHER" id="PTHR42928">
    <property type="entry name" value="TRICARBOXYLATE-BINDING PROTEIN"/>
    <property type="match status" value="1"/>
</dbReference>
<sequence length="181" mass="18742">MTRRIDPCGVRLFVAAARAGSIVRAAGRVVSETGIRIKHVPCRGTGPLITDMIGGQMQLGFVSVSQVAPQVKAGTLRALAVSTATRSAALPHFPTLAEAGVPGYSFEAWIARVGPAGLPAPVVQNYHAAIKAAMASPEAKTAIAGQGLTLLDKGPDAAPAFFPSELAKHRKLVKLWGATLD</sequence>
<dbReference type="Gene3D" id="3.40.190.10">
    <property type="entry name" value="Periplasmic binding protein-like II"/>
    <property type="match status" value="1"/>
</dbReference>
<accession>A0A679IJM3</accession>
<dbReference type="EMBL" id="LR743507">
    <property type="protein sequence ID" value="CAA2100167.1"/>
    <property type="molecule type" value="Genomic_DNA"/>
</dbReference>
<proteinExistence type="inferred from homology"/>
<evidence type="ECO:0000313" key="2">
    <source>
        <dbReference type="EMBL" id="CAA2100167.1"/>
    </source>
</evidence>
<organism evidence="2">
    <name type="scientific">Variovorax paradoxus</name>
    <dbReference type="NCBI Taxonomy" id="34073"/>
    <lineage>
        <taxon>Bacteria</taxon>
        <taxon>Pseudomonadati</taxon>
        <taxon>Pseudomonadota</taxon>
        <taxon>Betaproteobacteria</taxon>
        <taxon>Burkholderiales</taxon>
        <taxon>Comamonadaceae</taxon>
        <taxon>Variovorax</taxon>
    </lineage>
</organism>
<dbReference type="PANTHER" id="PTHR42928:SF5">
    <property type="entry name" value="BLR1237 PROTEIN"/>
    <property type="match status" value="1"/>
</dbReference>